<evidence type="ECO:0000313" key="2">
    <source>
        <dbReference type="EMBL" id="ANU27072.1"/>
    </source>
</evidence>
<evidence type="ECO:0000313" key="3">
    <source>
        <dbReference type="Proteomes" id="UP000053354"/>
    </source>
</evidence>
<dbReference type="EMBL" id="CP016540">
    <property type="protein sequence ID" value="ANU27072.1"/>
    <property type="molecule type" value="Genomic_DNA"/>
</dbReference>
<dbReference type="AlphaFoldDB" id="A0A1B1S1K4"/>
<dbReference type="Proteomes" id="UP000053354">
    <property type="component" value="Chromosome"/>
</dbReference>
<dbReference type="OrthoDB" id="2454533at2"/>
<dbReference type="KEGG" id="pll:I858_008720"/>
<keyword evidence="1" id="KW-0812">Transmembrane</keyword>
<keyword evidence="1" id="KW-1133">Transmembrane helix</keyword>
<keyword evidence="1" id="KW-0472">Membrane</keyword>
<keyword evidence="3" id="KW-1185">Reference proteome</keyword>
<accession>A0A1B1S1K4</accession>
<protein>
    <submittedName>
        <fullName evidence="2">Uncharacterized protein</fullName>
    </submittedName>
</protein>
<proteinExistence type="predicted"/>
<evidence type="ECO:0000256" key="1">
    <source>
        <dbReference type="SAM" id="Phobius"/>
    </source>
</evidence>
<organism evidence="2 3">
    <name type="scientific">Planococcus versutus</name>
    <dbReference type="NCBI Taxonomy" id="1302659"/>
    <lineage>
        <taxon>Bacteria</taxon>
        <taxon>Bacillati</taxon>
        <taxon>Bacillota</taxon>
        <taxon>Bacilli</taxon>
        <taxon>Bacillales</taxon>
        <taxon>Caryophanaceae</taxon>
        <taxon>Planococcus</taxon>
    </lineage>
</organism>
<feature type="transmembrane region" description="Helical" evidence="1">
    <location>
        <begin position="47"/>
        <end position="67"/>
    </location>
</feature>
<sequence>MSRFENELKKEVNNFLEKNIQFSHREGEQLRFKINQQKKRFVKANPVYLTVLVAAASLLILLSYTFVEDNNSNIFTGSETVKDSIGINQQNQNETLYKGKELVIAALGDAPEVEEKQITFQEINFEEFTVKKIRNFDAVFIMNESLSVAAEKRYTHIFTDSNIPFFFIDSNKGAYPFIDENLEYDEAREIPYHDYYATGYLLTIEDEEMTWTYESSKKDNQDAFSTIFQTIENALPKTVHTGVLNK</sequence>
<gene>
    <name evidence="2" type="ORF">I858_008720</name>
</gene>
<dbReference type="RefSeq" id="WP_049693720.1">
    <property type="nucleotide sequence ID" value="NZ_CP016540.2"/>
</dbReference>
<reference evidence="2" key="1">
    <citation type="submission" date="2016-10" db="EMBL/GenBank/DDBJ databases">
        <authorList>
            <person name="See-Too W.S."/>
        </authorList>
    </citation>
    <scope>NUCLEOTIDE SEQUENCE</scope>
    <source>
        <strain evidence="2">L10.15</strain>
    </source>
</reference>
<name>A0A1B1S1K4_9BACL</name>